<accession>I6YAB5</accession>
<dbReference type="OrthoDB" id="9810005at2"/>
<keyword evidence="1" id="KW-0479">Metal-binding</keyword>
<dbReference type="GO" id="GO:0046872">
    <property type="term" value="F:metal ion binding"/>
    <property type="evidence" value="ECO:0007669"/>
    <property type="project" value="UniProtKB-KW"/>
</dbReference>
<feature type="binding site" evidence="1">
    <location>
        <position position="156"/>
    </location>
    <ligand>
        <name>a divalent metal cation</name>
        <dbReference type="ChEBI" id="CHEBI:60240"/>
        <label>2</label>
    </ligand>
</feature>
<dbReference type="AlphaFoldDB" id="I6YAB5"/>
<feature type="binding site" evidence="1">
    <location>
        <position position="95"/>
    </location>
    <ligand>
        <name>a divalent metal cation</name>
        <dbReference type="ChEBI" id="CHEBI:60240"/>
        <label>1</label>
    </ligand>
</feature>
<organism evidence="2 3">
    <name type="scientific">Mycoplasma wenyonii (strain Massachusetts)</name>
    <name type="common">Eperythrozoon wenyonii</name>
    <dbReference type="NCBI Taxonomy" id="1197325"/>
    <lineage>
        <taxon>Bacteria</taxon>
        <taxon>Bacillati</taxon>
        <taxon>Mycoplasmatota</taxon>
        <taxon>Mollicutes</taxon>
        <taxon>Mycoplasmataceae</taxon>
        <taxon>Mycoplasma</taxon>
    </lineage>
</organism>
<dbReference type="EMBL" id="CP003703">
    <property type="protein sequence ID" value="AFN64886.1"/>
    <property type="molecule type" value="Genomic_DNA"/>
</dbReference>
<dbReference type="SUPFAM" id="SSF51556">
    <property type="entry name" value="Metallo-dependent hydrolases"/>
    <property type="match status" value="1"/>
</dbReference>
<feature type="binding site" evidence="1">
    <location>
        <position position="207"/>
    </location>
    <ligand>
        <name>a divalent metal cation</name>
        <dbReference type="ChEBI" id="CHEBI:60240"/>
        <label>1</label>
    </ligand>
</feature>
<dbReference type="Pfam" id="PF01026">
    <property type="entry name" value="TatD_DNase"/>
    <property type="match status" value="1"/>
</dbReference>
<gene>
    <name evidence="2" type="ordered locus">WEN_00395</name>
</gene>
<evidence type="ECO:0000256" key="1">
    <source>
        <dbReference type="PIRSR" id="PIRSR005902-1"/>
    </source>
</evidence>
<name>I6YAB5_MYCWM</name>
<dbReference type="PANTHER" id="PTHR46124:SF2">
    <property type="entry name" value="D-AMINOACYL-TRNA DEACYLASE"/>
    <property type="match status" value="1"/>
</dbReference>
<keyword evidence="3" id="KW-1185">Reference proteome</keyword>
<dbReference type="CDD" id="cd01310">
    <property type="entry name" value="TatD_DNAse"/>
    <property type="match status" value="1"/>
</dbReference>
<dbReference type="Proteomes" id="UP000009005">
    <property type="component" value="Chromosome"/>
</dbReference>
<dbReference type="GO" id="GO:0016788">
    <property type="term" value="F:hydrolase activity, acting on ester bonds"/>
    <property type="evidence" value="ECO:0007669"/>
    <property type="project" value="InterPro"/>
</dbReference>
<dbReference type="KEGG" id="mwe:WEN_00395"/>
<dbReference type="PIRSF" id="PIRSF005902">
    <property type="entry name" value="DNase_TatD"/>
    <property type="match status" value="1"/>
</dbReference>
<reference evidence="2 3" key="1">
    <citation type="journal article" date="2012" name="J. Bacteriol.">
        <title>Complete genome sequence of Mycoplasma wenyonii strain Massachusetts.</title>
        <authorList>
            <person name="Dos Santos A.P."/>
            <person name="Guimaraes A.M."/>
            <person name="do Nascimento N.C."/>
            <person name="Sanmiguel P.J."/>
            <person name="Messick J.B."/>
        </authorList>
    </citation>
    <scope>NUCLEOTIDE SEQUENCE [LARGE SCALE GENOMIC DNA]</scope>
    <source>
        <strain evidence="2 3">Massachusetts</strain>
    </source>
</reference>
<sequence length="252" mass="29464">MEIFETHVHFTSREFSAYYERLISLEANFLYLNVATSLSESKEVIEQAKKFEKLYCAIGIHPLYLSEVNKEMKEVINQLEEIIQRNKGKVLAIGEIGLDFYRVTKEESYEQQIKWLDAQLQLARKYNLSSVLHIRNAMTEAIEFLKQQPSFYGIIHSFYGTKENLRELLELSKDCFISFSPLIFRDIERFRELISETPIDRLLVESDSPYLALGPTICRSILRVISEVKKIELSELKKIVLDNSKRALKLLK</sequence>
<evidence type="ECO:0000313" key="2">
    <source>
        <dbReference type="EMBL" id="AFN64886.1"/>
    </source>
</evidence>
<dbReference type="Gene3D" id="3.20.20.140">
    <property type="entry name" value="Metal-dependent hydrolases"/>
    <property type="match status" value="1"/>
</dbReference>
<evidence type="ECO:0000313" key="3">
    <source>
        <dbReference type="Proteomes" id="UP000009005"/>
    </source>
</evidence>
<dbReference type="InterPro" id="IPR032466">
    <property type="entry name" value="Metal_Hydrolase"/>
</dbReference>
<protein>
    <submittedName>
        <fullName evidence="2">Hydrolase, TatD family protein</fullName>
    </submittedName>
</protein>
<keyword evidence="2" id="KW-0378">Hydrolase</keyword>
<dbReference type="InterPro" id="IPR001130">
    <property type="entry name" value="TatD-like"/>
</dbReference>
<proteinExistence type="predicted"/>
<dbReference type="RefSeq" id="WP_014849596.1">
    <property type="nucleotide sequence ID" value="NC_018149.1"/>
</dbReference>
<feature type="binding site" evidence="1">
    <location>
        <position position="9"/>
    </location>
    <ligand>
        <name>a divalent metal cation</name>
        <dbReference type="ChEBI" id="CHEBI:60240"/>
        <label>1</label>
    </ligand>
</feature>
<dbReference type="PATRIC" id="fig|1197325.3.peg.88"/>
<dbReference type="STRING" id="1197325.WEN_00395"/>
<dbReference type="PANTHER" id="PTHR46124">
    <property type="entry name" value="D-AMINOACYL-TRNA DEACYLASE"/>
    <property type="match status" value="1"/>
</dbReference>
<feature type="binding site" evidence="1">
    <location>
        <position position="7"/>
    </location>
    <ligand>
        <name>a divalent metal cation</name>
        <dbReference type="ChEBI" id="CHEBI:60240"/>
        <label>1</label>
    </ligand>
</feature>
<dbReference type="HOGENOM" id="CLU_031506_4_0_14"/>
<feature type="binding site" evidence="1">
    <location>
        <position position="133"/>
    </location>
    <ligand>
        <name>a divalent metal cation</name>
        <dbReference type="ChEBI" id="CHEBI:60240"/>
        <label>2</label>
    </ligand>
</feature>